<dbReference type="InParanoid" id="B7QKZ1"/>
<evidence type="ECO:0000313" key="3">
    <source>
        <dbReference type="Proteomes" id="UP000001555"/>
    </source>
</evidence>
<dbReference type="VEuPathDB" id="VectorBase:ISCW013939"/>
<dbReference type="PaxDb" id="6945-B7QKZ1"/>
<evidence type="ECO:0000313" key="1">
    <source>
        <dbReference type="EMBL" id="EEC19513.1"/>
    </source>
</evidence>
<keyword evidence="3" id="KW-1185">Reference proteome</keyword>
<dbReference type="EMBL" id="DS962764">
    <property type="protein sequence ID" value="EEC19513.1"/>
    <property type="molecule type" value="Genomic_DNA"/>
</dbReference>
<dbReference type="AlphaFoldDB" id="B7QKZ1"/>
<dbReference type="EMBL" id="ABJB010125388">
    <property type="status" value="NOT_ANNOTATED_CDS"/>
    <property type="molecule type" value="Genomic_DNA"/>
</dbReference>
<reference evidence="2" key="2">
    <citation type="submission" date="2020-05" db="UniProtKB">
        <authorList>
            <consortium name="EnsemblMetazoa"/>
        </authorList>
    </citation>
    <scope>IDENTIFICATION</scope>
    <source>
        <strain evidence="2">wikel</strain>
    </source>
</reference>
<dbReference type="EnsemblMetazoa" id="ISCW013939-RA">
    <property type="protein sequence ID" value="ISCW013939-PA"/>
    <property type="gene ID" value="ISCW013939"/>
</dbReference>
<dbReference type="VEuPathDB" id="VectorBase:ISCI013939"/>
<evidence type="ECO:0000313" key="2">
    <source>
        <dbReference type="EnsemblMetazoa" id="ISCW013939-PA"/>
    </source>
</evidence>
<dbReference type="HOGENOM" id="CLU_2608714_0_0_1"/>
<name>B7QKZ1_IXOSC</name>
<dbReference type="Proteomes" id="UP000001555">
    <property type="component" value="Unassembled WGS sequence"/>
</dbReference>
<reference evidence="1 3" key="1">
    <citation type="submission" date="2008-03" db="EMBL/GenBank/DDBJ databases">
        <title>Annotation of Ixodes scapularis.</title>
        <authorList>
            <consortium name="Ixodes scapularis Genome Project Consortium"/>
            <person name="Caler E."/>
            <person name="Hannick L.I."/>
            <person name="Bidwell S."/>
            <person name="Joardar V."/>
            <person name="Thiagarajan M."/>
            <person name="Amedeo P."/>
            <person name="Galinsky K.J."/>
            <person name="Schobel S."/>
            <person name="Inman J."/>
            <person name="Hostetler J."/>
            <person name="Miller J."/>
            <person name="Hammond M."/>
            <person name="Megy K."/>
            <person name="Lawson D."/>
            <person name="Kodira C."/>
            <person name="Sutton G."/>
            <person name="Meyer J."/>
            <person name="Hill C.A."/>
            <person name="Birren B."/>
            <person name="Nene V."/>
            <person name="Collins F."/>
            <person name="Alarcon-Chaidez F."/>
            <person name="Wikel S."/>
            <person name="Strausberg R."/>
        </authorList>
    </citation>
    <scope>NUCLEOTIDE SEQUENCE [LARGE SCALE GENOMIC DNA]</scope>
    <source>
        <strain evidence="3">Wikel</strain>
        <strain evidence="1">Wikel colony</strain>
    </source>
</reference>
<proteinExistence type="predicted"/>
<sequence>MGSLPVQTHASCRSLTFRVSLRVTGTVGKNHKDGGAYDDKRARVSSTARWREALRWIGGGTRVLDKEHEGLSRVCRASD</sequence>
<accession>B7QKZ1</accession>
<organism>
    <name type="scientific">Ixodes scapularis</name>
    <name type="common">Black-legged tick</name>
    <name type="synonym">Deer tick</name>
    <dbReference type="NCBI Taxonomy" id="6945"/>
    <lineage>
        <taxon>Eukaryota</taxon>
        <taxon>Metazoa</taxon>
        <taxon>Ecdysozoa</taxon>
        <taxon>Arthropoda</taxon>
        <taxon>Chelicerata</taxon>
        <taxon>Arachnida</taxon>
        <taxon>Acari</taxon>
        <taxon>Parasitiformes</taxon>
        <taxon>Ixodida</taxon>
        <taxon>Ixodoidea</taxon>
        <taxon>Ixodidae</taxon>
        <taxon>Ixodinae</taxon>
        <taxon>Ixodes</taxon>
    </lineage>
</organism>
<protein>
    <submittedName>
        <fullName evidence="1 2">Uncharacterized protein</fullName>
    </submittedName>
</protein>
<gene>
    <name evidence="1" type="ORF">IscW_ISCW013939</name>
</gene>